<evidence type="ECO:0000313" key="15">
    <source>
        <dbReference type="WBParaSite" id="SRAE_2000388200.1"/>
    </source>
</evidence>
<dbReference type="Gene3D" id="1.20.58.860">
    <property type="match status" value="1"/>
</dbReference>
<dbReference type="PRINTS" id="PR00707">
    <property type="entry name" value="UBCTHYDRLASE"/>
</dbReference>
<comment type="caution">
    <text evidence="9">Lacks conserved residue(s) required for the propagation of feature annotation.</text>
</comment>
<evidence type="ECO:0000256" key="8">
    <source>
        <dbReference type="PIRSR" id="PIRSR038120-2"/>
    </source>
</evidence>
<dbReference type="InterPro" id="IPR017390">
    <property type="entry name" value="Ubiquitinyl_hydrolase_UCH37"/>
</dbReference>
<evidence type="ECO:0000256" key="2">
    <source>
        <dbReference type="ARBA" id="ARBA00009326"/>
    </source>
</evidence>
<evidence type="ECO:0000256" key="6">
    <source>
        <dbReference type="ARBA" id="ARBA00022807"/>
    </source>
</evidence>
<dbReference type="CTD" id="36381602"/>
<feature type="coiled-coil region" evidence="11">
    <location>
        <begin position="220"/>
        <end position="263"/>
    </location>
</feature>
<keyword evidence="3 7" id="KW-0645">Protease</keyword>
<dbReference type="Proteomes" id="UP000035682">
    <property type="component" value="Unplaced"/>
</dbReference>
<dbReference type="PIRSF" id="PIRSF038120">
    <property type="entry name" value="Ubiquitinyl_hydrolase_UCH37"/>
    <property type="match status" value="1"/>
</dbReference>
<protein>
    <recommendedName>
        <fullName evidence="7 10">Ubiquitin carboxyl-terminal hydrolase</fullName>
        <ecNumber evidence="7 10">3.4.19.12</ecNumber>
    </recommendedName>
</protein>
<dbReference type="EMBL" id="LN609529">
    <property type="protein sequence ID" value="CEF69232.1"/>
    <property type="molecule type" value="Genomic_DNA"/>
</dbReference>
<evidence type="ECO:0000256" key="4">
    <source>
        <dbReference type="ARBA" id="ARBA00022786"/>
    </source>
</evidence>
<dbReference type="PROSITE" id="PS52048">
    <property type="entry name" value="UCH_DOMAIN"/>
    <property type="match status" value="1"/>
</dbReference>
<dbReference type="STRING" id="34506.A0A090LHN5"/>
<evidence type="ECO:0000256" key="1">
    <source>
        <dbReference type="ARBA" id="ARBA00000707"/>
    </source>
</evidence>
<sequence length="306" mass="35107">MADFSKGSWSLVESDAAIYTDLLKNLGVFGVKVEELQSLDESCFSNLHPVYGIVLLYKWRPGETTCGNVKKSVDGMFFAQQVIANACTTQALINLVLNITDENVNVGKILDDFKSQTMLFDPASRGLCLGNNEAIREVHNSYARQYFEGEVTIHPDKEEAFQYVTFIPFKGRIYELDGLHEAPIDHGDYDIVKGWLPNVINCLQKRIKTYIDGEINFLLLAVCADKLQKMEKDLEILKAAPMEDETNRQIMELEGEIQIELEKKEIIRKDNMRRRYNYIPFLTELMKVLAKEKKITPLIEQEIRKL</sequence>
<dbReference type="Gene3D" id="3.40.532.10">
    <property type="entry name" value="Peptidase C12, ubiquitin carboxyl-terminal hydrolase"/>
    <property type="match status" value="1"/>
</dbReference>
<feature type="domain" description="UCH catalytic" evidence="12">
    <location>
        <begin position="8"/>
        <end position="224"/>
    </location>
</feature>
<evidence type="ECO:0000256" key="3">
    <source>
        <dbReference type="ARBA" id="ARBA00022670"/>
    </source>
</evidence>
<feature type="site" description="Important for enzyme activity" evidence="8">
    <location>
        <position position="177"/>
    </location>
</feature>
<dbReference type="GO" id="GO:0004843">
    <property type="term" value="F:cysteine-type deubiquitinase activity"/>
    <property type="evidence" value="ECO:0007669"/>
    <property type="project" value="UniProtKB-UniRule"/>
</dbReference>
<evidence type="ECO:0000259" key="12">
    <source>
        <dbReference type="PROSITE" id="PS52048"/>
    </source>
</evidence>
<reference evidence="13 14" key="1">
    <citation type="submission" date="2014-09" db="EMBL/GenBank/DDBJ databases">
        <authorList>
            <person name="Martin A.A."/>
        </authorList>
    </citation>
    <scope>NUCLEOTIDE SEQUENCE</scope>
    <source>
        <strain evidence="14">ED321</strain>
        <strain evidence="13">ED321 Heterogonic</strain>
    </source>
</reference>
<evidence type="ECO:0000256" key="10">
    <source>
        <dbReference type="RuleBase" id="RU361215"/>
    </source>
</evidence>
<dbReference type="GeneID" id="36381602"/>
<dbReference type="GO" id="GO:0005737">
    <property type="term" value="C:cytoplasm"/>
    <property type="evidence" value="ECO:0007669"/>
    <property type="project" value="TreeGrafter"/>
</dbReference>
<dbReference type="SUPFAM" id="SSF54001">
    <property type="entry name" value="Cysteine proteinases"/>
    <property type="match status" value="1"/>
</dbReference>
<evidence type="ECO:0000256" key="7">
    <source>
        <dbReference type="PIRNR" id="PIRNR038120"/>
    </source>
</evidence>
<comment type="catalytic activity">
    <reaction evidence="1 7 10">
        <text>Thiol-dependent hydrolysis of ester, thioester, amide, peptide and isopeptide bonds formed by the C-terminal Gly of ubiquitin (a 76-residue protein attached to proteins as an intracellular targeting signal).</text>
        <dbReference type="EC" id="3.4.19.12"/>
    </reaction>
</comment>
<dbReference type="GO" id="GO:0016579">
    <property type="term" value="P:protein deubiquitination"/>
    <property type="evidence" value="ECO:0007669"/>
    <property type="project" value="InterPro"/>
</dbReference>
<dbReference type="WormBase" id="SRAE_2000388200">
    <property type="protein sequence ID" value="SRP07086"/>
    <property type="gene ID" value="WBGene00264109"/>
</dbReference>
<evidence type="ECO:0000313" key="14">
    <source>
        <dbReference type="Proteomes" id="UP000035682"/>
    </source>
</evidence>
<keyword evidence="6 7" id="KW-0788">Thiol protease</keyword>
<keyword evidence="11" id="KW-0175">Coiled coil</keyword>
<dbReference type="WBParaSite" id="SRAE_2000388200.1">
    <property type="protein sequence ID" value="SRAE_2000388200.1"/>
    <property type="gene ID" value="WBGene00264109"/>
</dbReference>
<dbReference type="GO" id="GO:0006511">
    <property type="term" value="P:ubiquitin-dependent protein catabolic process"/>
    <property type="evidence" value="ECO:0007669"/>
    <property type="project" value="UniProtKB-UniRule"/>
</dbReference>
<dbReference type="PROSITE" id="PS52049">
    <property type="entry name" value="ULD"/>
    <property type="match status" value="1"/>
</dbReference>
<dbReference type="InterPro" id="IPR036959">
    <property type="entry name" value="Peptidase_C12_UCH_sf"/>
</dbReference>
<dbReference type="OrthoDB" id="1924260at2759"/>
<dbReference type="EC" id="3.4.19.12" evidence="7 10"/>
<keyword evidence="14" id="KW-1185">Reference proteome</keyword>
<keyword evidence="5 7" id="KW-0378">Hydrolase</keyword>
<dbReference type="RefSeq" id="XP_024508432.1">
    <property type="nucleotide sequence ID" value="XM_024655129.1"/>
</dbReference>
<evidence type="ECO:0000313" key="16">
    <source>
        <dbReference type="WormBase" id="SRAE_2000388200"/>
    </source>
</evidence>
<dbReference type="PANTHER" id="PTHR10589">
    <property type="entry name" value="UBIQUITIN CARBOXYL-TERMINAL HYDROLASE"/>
    <property type="match status" value="1"/>
</dbReference>
<evidence type="ECO:0000256" key="5">
    <source>
        <dbReference type="ARBA" id="ARBA00022801"/>
    </source>
</evidence>
<keyword evidence="4 7" id="KW-0833">Ubl conjugation pathway</keyword>
<reference evidence="15" key="2">
    <citation type="submission" date="2020-12" db="UniProtKB">
        <authorList>
            <consortium name="WormBaseParasite"/>
        </authorList>
    </citation>
    <scope>IDENTIFICATION</scope>
</reference>
<dbReference type="OMA" id="PNLFFAK"/>
<proteinExistence type="inferred from homology"/>
<evidence type="ECO:0000256" key="9">
    <source>
        <dbReference type="PROSITE-ProRule" id="PRU01393"/>
    </source>
</evidence>
<accession>A0A090LHN5</accession>
<dbReference type="InterPro" id="IPR001578">
    <property type="entry name" value="Peptidase_C12_UCH"/>
</dbReference>
<comment type="similarity">
    <text evidence="2 7 9 10">Belongs to the peptidase C12 family.</text>
</comment>
<dbReference type="AlphaFoldDB" id="A0A090LHN5"/>
<evidence type="ECO:0000313" key="13">
    <source>
        <dbReference type="EMBL" id="CEF69232.1"/>
    </source>
</evidence>
<dbReference type="Pfam" id="PF01088">
    <property type="entry name" value="Peptidase_C12"/>
    <property type="match status" value="1"/>
</dbReference>
<dbReference type="PANTHER" id="PTHR10589:SF16">
    <property type="entry name" value="UBIQUITIN CARBOXYL-TERMINAL HYDROLASE ISOZYME L5"/>
    <property type="match status" value="1"/>
</dbReference>
<dbReference type="InterPro" id="IPR041507">
    <property type="entry name" value="UCH_C"/>
</dbReference>
<organism evidence="13">
    <name type="scientific">Strongyloides ratti</name>
    <name type="common">Parasitic roundworm</name>
    <dbReference type="NCBI Taxonomy" id="34506"/>
    <lineage>
        <taxon>Eukaryota</taxon>
        <taxon>Metazoa</taxon>
        <taxon>Ecdysozoa</taxon>
        <taxon>Nematoda</taxon>
        <taxon>Chromadorea</taxon>
        <taxon>Rhabditida</taxon>
        <taxon>Tylenchina</taxon>
        <taxon>Panagrolaimomorpha</taxon>
        <taxon>Strongyloidoidea</taxon>
        <taxon>Strongyloididae</taxon>
        <taxon>Strongyloides</taxon>
    </lineage>
</organism>
<evidence type="ECO:0000256" key="11">
    <source>
        <dbReference type="SAM" id="Coils"/>
    </source>
</evidence>
<dbReference type="InterPro" id="IPR038765">
    <property type="entry name" value="Papain-like_cys_pep_sf"/>
</dbReference>
<name>A0A090LHN5_STRRB</name>
<gene>
    <name evidence="13 15 16" type="ORF">SRAE_2000388200</name>
</gene>
<dbReference type="Pfam" id="PF18031">
    <property type="entry name" value="UCH_C"/>
    <property type="match status" value="1"/>
</dbReference>